<dbReference type="FunFam" id="1.10.10.10:FF:000001">
    <property type="entry name" value="LysR family transcriptional regulator"/>
    <property type="match status" value="1"/>
</dbReference>
<evidence type="ECO:0000259" key="5">
    <source>
        <dbReference type="PROSITE" id="PS50931"/>
    </source>
</evidence>
<dbReference type="SUPFAM" id="SSF46785">
    <property type="entry name" value="Winged helix' DNA-binding domain"/>
    <property type="match status" value="1"/>
</dbReference>
<dbReference type="GO" id="GO:0043565">
    <property type="term" value="F:sequence-specific DNA binding"/>
    <property type="evidence" value="ECO:0007669"/>
    <property type="project" value="TreeGrafter"/>
</dbReference>
<dbReference type="GO" id="GO:0003700">
    <property type="term" value="F:DNA-binding transcription factor activity"/>
    <property type="evidence" value="ECO:0007669"/>
    <property type="project" value="InterPro"/>
</dbReference>
<dbReference type="Pfam" id="PF00126">
    <property type="entry name" value="HTH_1"/>
    <property type="match status" value="1"/>
</dbReference>
<keyword evidence="3" id="KW-0238">DNA-binding</keyword>
<dbReference type="PROSITE" id="PS50931">
    <property type="entry name" value="HTH_LYSR"/>
    <property type="match status" value="1"/>
</dbReference>
<dbReference type="GO" id="GO:0006351">
    <property type="term" value="P:DNA-templated transcription"/>
    <property type="evidence" value="ECO:0007669"/>
    <property type="project" value="TreeGrafter"/>
</dbReference>
<dbReference type="Pfam" id="PF03466">
    <property type="entry name" value="LysR_substrate"/>
    <property type="match status" value="1"/>
</dbReference>
<dbReference type="InterPro" id="IPR036388">
    <property type="entry name" value="WH-like_DNA-bd_sf"/>
</dbReference>
<keyword evidence="2" id="KW-0805">Transcription regulation</keyword>
<dbReference type="InterPro" id="IPR005119">
    <property type="entry name" value="LysR_subst-bd"/>
</dbReference>
<dbReference type="Gene3D" id="3.40.190.290">
    <property type="match status" value="1"/>
</dbReference>
<dbReference type="SUPFAM" id="SSF53850">
    <property type="entry name" value="Periplasmic binding protein-like II"/>
    <property type="match status" value="1"/>
</dbReference>
<evidence type="ECO:0000256" key="4">
    <source>
        <dbReference type="ARBA" id="ARBA00023163"/>
    </source>
</evidence>
<dbReference type="InterPro" id="IPR036390">
    <property type="entry name" value="WH_DNA-bd_sf"/>
</dbReference>
<name>A0A1N7BC69_9RHOO</name>
<evidence type="ECO:0000256" key="2">
    <source>
        <dbReference type="ARBA" id="ARBA00023015"/>
    </source>
</evidence>
<dbReference type="EMBL" id="FTMD01000017">
    <property type="protein sequence ID" value="SIR48961.1"/>
    <property type="molecule type" value="Genomic_DNA"/>
</dbReference>
<proteinExistence type="inferred from homology"/>
<keyword evidence="4" id="KW-0804">Transcription</keyword>
<protein>
    <submittedName>
        <fullName evidence="6">Transcriptional regulator, LysR family</fullName>
    </submittedName>
</protein>
<dbReference type="PANTHER" id="PTHR30537">
    <property type="entry name" value="HTH-TYPE TRANSCRIPTIONAL REGULATOR"/>
    <property type="match status" value="1"/>
</dbReference>
<evidence type="ECO:0000256" key="3">
    <source>
        <dbReference type="ARBA" id="ARBA00023125"/>
    </source>
</evidence>
<dbReference type="AlphaFoldDB" id="A0A1N7BC69"/>
<reference evidence="7" key="1">
    <citation type="submission" date="2017-01" db="EMBL/GenBank/DDBJ databases">
        <authorList>
            <person name="Varghese N."/>
            <person name="Submissions S."/>
        </authorList>
    </citation>
    <scope>NUCLEOTIDE SEQUENCE [LARGE SCALE GENOMIC DNA]</scope>
    <source>
        <strain evidence="7">ATCC 51758</strain>
    </source>
</reference>
<organism evidence="6 7">
    <name type="scientific">Aromatoleum tolulyticum</name>
    <dbReference type="NCBI Taxonomy" id="34027"/>
    <lineage>
        <taxon>Bacteria</taxon>
        <taxon>Pseudomonadati</taxon>
        <taxon>Pseudomonadota</taxon>
        <taxon>Betaproteobacteria</taxon>
        <taxon>Rhodocyclales</taxon>
        <taxon>Rhodocyclaceae</taxon>
        <taxon>Aromatoleum</taxon>
    </lineage>
</organism>
<accession>A0A1N7BC69</accession>
<dbReference type="OrthoDB" id="9786526at2"/>
<feature type="domain" description="HTH lysR-type" evidence="5">
    <location>
        <begin position="7"/>
        <end position="64"/>
    </location>
</feature>
<gene>
    <name evidence="6" type="ORF">SAMN05421829_11738</name>
</gene>
<dbReference type="Proteomes" id="UP000186819">
    <property type="component" value="Unassembled WGS sequence"/>
</dbReference>
<dbReference type="RefSeq" id="WP_076603921.1">
    <property type="nucleotide sequence ID" value="NZ_FTMD01000017.1"/>
</dbReference>
<dbReference type="Gene3D" id="1.10.10.10">
    <property type="entry name" value="Winged helix-like DNA-binding domain superfamily/Winged helix DNA-binding domain"/>
    <property type="match status" value="1"/>
</dbReference>
<dbReference type="InterPro" id="IPR058163">
    <property type="entry name" value="LysR-type_TF_proteobact-type"/>
</dbReference>
<keyword evidence="7" id="KW-1185">Reference proteome</keyword>
<comment type="similarity">
    <text evidence="1">Belongs to the LysR transcriptional regulatory family.</text>
</comment>
<dbReference type="PANTHER" id="PTHR30537:SF66">
    <property type="entry name" value="IRON-REGULATED VIRULENCE REGULATORY PROTEIN IRGB"/>
    <property type="match status" value="1"/>
</dbReference>
<evidence type="ECO:0000256" key="1">
    <source>
        <dbReference type="ARBA" id="ARBA00009437"/>
    </source>
</evidence>
<dbReference type="STRING" id="34027.SAMN05421829_11738"/>
<dbReference type="CDD" id="cd08422">
    <property type="entry name" value="PBP2_CrgA_like"/>
    <property type="match status" value="1"/>
</dbReference>
<sequence length="323" mass="35003">MGIADRIDLNGLLIFAAVAEAGGFTAAADRLGIAKAKVSIEIGRLEAQLGISLLSRTTRRVALTEAGHTLYAECVPRLRGIEEALVQLGSPSAELTGTLRIGCTVDHAEQSLGRVVAEFAARHPQLHIDLRTSDQVVDLVEEGLDVSFRMGWLRDSSMRALKLADFAQYIVAAPDYLARAGQPQHPEELARHEWVALTLLPTPLTWSFTHADGANCSVRVRGHLRADSAAALRALLEGGAGISALDQFSARPAIDSGRLVRLLPEWTPPGGGLYAVYAPGRHQPAHARQFVDFYRRRLQQRLEQCFSTPPATARANGADRPET</sequence>
<dbReference type="InterPro" id="IPR000847">
    <property type="entry name" value="LysR_HTH_N"/>
</dbReference>
<evidence type="ECO:0000313" key="7">
    <source>
        <dbReference type="Proteomes" id="UP000186819"/>
    </source>
</evidence>
<evidence type="ECO:0000313" key="6">
    <source>
        <dbReference type="EMBL" id="SIR48961.1"/>
    </source>
</evidence>